<gene>
    <name evidence="2" type="ORF">Hypma_012841</name>
</gene>
<feature type="compositionally biased region" description="Polar residues" evidence="1">
    <location>
        <begin position="454"/>
        <end position="465"/>
    </location>
</feature>
<feature type="compositionally biased region" description="Low complexity" evidence="1">
    <location>
        <begin position="530"/>
        <end position="542"/>
    </location>
</feature>
<feature type="compositionally biased region" description="Basic and acidic residues" evidence="1">
    <location>
        <begin position="573"/>
        <end position="586"/>
    </location>
</feature>
<feature type="compositionally biased region" description="Low complexity" evidence="1">
    <location>
        <begin position="955"/>
        <end position="966"/>
    </location>
</feature>
<feature type="compositionally biased region" description="Low complexity" evidence="1">
    <location>
        <begin position="431"/>
        <end position="453"/>
    </location>
</feature>
<feature type="compositionally biased region" description="Pro residues" evidence="1">
    <location>
        <begin position="642"/>
        <end position="656"/>
    </location>
</feature>
<feature type="region of interest" description="Disordered" evidence="1">
    <location>
        <begin position="295"/>
        <end position="333"/>
    </location>
</feature>
<feature type="region of interest" description="Disordered" evidence="1">
    <location>
        <begin position="219"/>
        <end position="281"/>
    </location>
</feature>
<evidence type="ECO:0000313" key="2">
    <source>
        <dbReference type="EMBL" id="RDB20094.1"/>
    </source>
</evidence>
<feature type="compositionally biased region" description="Low complexity" evidence="1">
    <location>
        <begin position="706"/>
        <end position="716"/>
    </location>
</feature>
<feature type="region of interest" description="Disordered" evidence="1">
    <location>
        <begin position="371"/>
        <end position="465"/>
    </location>
</feature>
<keyword evidence="3" id="KW-1185">Reference proteome</keyword>
<organism evidence="2 3">
    <name type="scientific">Hypsizygus marmoreus</name>
    <name type="common">White beech mushroom</name>
    <name type="synonym">Agaricus marmoreus</name>
    <dbReference type="NCBI Taxonomy" id="39966"/>
    <lineage>
        <taxon>Eukaryota</taxon>
        <taxon>Fungi</taxon>
        <taxon>Dikarya</taxon>
        <taxon>Basidiomycota</taxon>
        <taxon>Agaricomycotina</taxon>
        <taxon>Agaricomycetes</taxon>
        <taxon>Agaricomycetidae</taxon>
        <taxon>Agaricales</taxon>
        <taxon>Tricholomatineae</taxon>
        <taxon>Lyophyllaceae</taxon>
        <taxon>Hypsizygus</taxon>
    </lineage>
</organism>
<dbReference type="AlphaFoldDB" id="A0A369JL15"/>
<comment type="caution">
    <text evidence="2">The sequence shown here is derived from an EMBL/GenBank/DDBJ whole genome shotgun (WGS) entry which is preliminary data.</text>
</comment>
<proteinExistence type="predicted"/>
<feature type="compositionally biased region" description="Low complexity" evidence="1">
    <location>
        <begin position="256"/>
        <end position="269"/>
    </location>
</feature>
<name>A0A369JL15_HYPMA</name>
<feature type="compositionally biased region" description="Low complexity" evidence="1">
    <location>
        <begin position="776"/>
        <end position="803"/>
    </location>
</feature>
<feature type="compositionally biased region" description="Polar residues" evidence="1">
    <location>
        <begin position="617"/>
        <end position="639"/>
    </location>
</feature>
<dbReference type="STRING" id="39966.A0A369JL15"/>
<dbReference type="Gene3D" id="1.10.20.10">
    <property type="entry name" value="Histone, subunit A"/>
    <property type="match status" value="1"/>
</dbReference>
<accession>A0A369JL15</accession>
<feature type="compositionally biased region" description="Basic and acidic residues" evidence="1">
    <location>
        <begin position="311"/>
        <end position="322"/>
    </location>
</feature>
<dbReference type="Proteomes" id="UP000076154">
    <property type="component" value="Unassembled WGS sequence"/>
</dbReference>
<feature type="compositionally biased region" description="Acidic residues" evidence="1">
    <location>
        <begin position="516"/>
        <end position="529"/>
    </location>
</feature>
<dbReference type="EMBL" id="LUEZ02000071">
    <property type="protein sequence ID" value="RDB20094.1"/>
    <property type="molecule type" value="Genomic_DNA"/>
</dbReference>
<dbReference type="GO" id="GO:0046982">
    <property type="term" value="F:protein heterodimerization activity"/>
    <property type="evidence" value="ECO:0007669"/>
    <property type="project" value="InterPro"/>
</dbReference>
<sequence length="973" mass="105634">MPGSTDMAGLFYISSHSADVILSEIRPIKLKIEALRSINVLLDEFLYSILSTACSLSTDKLRASLLSLLPTSLGKEALLEAEVELRAYWDRTGPADATVAPLEDDSKTFHLQWAFELLRLKCEAYSTLNESDEDHAAEGHINDRMGAAGGTPPKSTLVAPAALYLTAILEHILSNVGRVASRDSSRTTATVQDLFIALCEDHAIYGLFKTMKVYEQIEQLSKAPKVRRSKSLTRNERPSRTSSPHQDLSTVKDGSSARSRLSSEASAPAGPITISNAGSRSSFDKSRAMKMFIANSRSSTDRDGENLNGHKKSDSALSEHSRHVATPSNDGASAIFEDEAMQQEFDDLMRSSSTMKVSLTPDRLKTMEAYKQERDQQRGNRRVVPLSFKHESDSSIPPPRATGRRPSLLRVDSIKEDEEELSPKPPPIPVTRSRQTSISSPPTSTPAPSRVRSVSTSGASTTPRVLTKLSRTNTPPVSVLTASDSASMQYDRRMGKGQDPFPPRTRKIQHNRESLDLDDIMAGSDDEDSTPVAPKPTKVTTPNRKSPHGVSASTKDLMDFLAEGPPDLGGPAEDFHHHNGSVDHGKPKGSGRLQRMISKLSLGGAERSREDSLRSKVPQTPVRQTLPSKSSYGNMSSLANRPIPPRLPRPISPPASPAQDSSDEQTFSTSRSRAASLVQSPPRSGDIYPAEPPPSVPIHMHKDNGSVSSRSRQQQSPVNGHDHSHRNGFVEASTVSPVRTVNIAVRNDGFSLNSPLESPSPQNRIQPSPTSPAMATQTQPVQSQTVPSQTVPSQTVQSPPTQSRKPPPVYIETTPKPHLSGTDAQDMRRLFSKATTADECRLIYDMFLAKSGIAMEPTNYDVPYPSPSPSVAKRAQIIPADAALEHTLVELLLSGNGAPEPVARRRRTKKQPNPERVVAESLFSSHEEERKAGNGELHVRNGGLQYSGNGHMDDAAVISSPASPSPIYTPVSS</sequence>
<dbReference type="InterPro" id="IPR009072">
    <property type="entry name" value="Histone-fold"/>
</dbReference>
<feature type="region of interest" description="Disordered" evidence="1">
    <location>
        <begin position="492"/>
        <end position="733"/>
    </location>
</feature>
<dbReference type="InParanoid" id="A0A369JL15"/>
<evidence type="ECO:0000256" key="1">
    <source>
        <dbReference type="SAM" id="MobiDB-lite"/>
    </source>
</evidence>
<feature type="compositionally biased region" description="Basic and acidic residues" evidence="1">
    <location>
        <begin position="925"/>
        <end position="939"/>
    </location>
</feature>
<reference evidence="2" key="1">
    <citation type="submission" date="2018-04" db="EMBL/GenBank/DDBJ databases">
        <title>Whole genome sequencing of Hypsizygus marmoreus.</title>
        <authorList>
            <person name="Choi I.-G."/>
            <person name="Min B."/>
            <person name="Kim J.-G."/>
            <person name="Kim S."/>
            <person name="Oh Y.-L."/>
            <person name="Kong W.-S."/>
            <person name="Park H."/>
            <person name="Jeong J."/>
            <person name="Song E.-S."/>
        </authorList>
    </citation>
    <scope>NUCLEOTIDE SEQUENCE [LARGE SCALE GENOMIC DNA]</scope>
    <source>
        <strain evidence="2">51987-8</strain>
    </source>
</reference>
<protein>
    <submittedName>
        <fullName evidence="2">Uncharacterized protein</fullName>
    </submittedName>
</protein>
<feature type="compositionally biased region" description="Polar residues" evidence="1">
    <location>
        <begin position="240"/>
        <end position="253"/>
    </location>
</feature>
<dbReference type="OrthoDB" id="5382203at2759"/>
<feature type="region of interest" description="Disordered" evidence="1">
    <location>
        <begin position="900"/>
        <end position="973"/>
    </location>
</feature>
<feature type="region of interest" description="Disordered" evidence="1">
    <location>
        <begin position="750"/>
        <end position="825"/>
    </location>
</feature>
<feature type="compositionally biased region" description="Polar residues" evidence="1">
    <location>
        <begin position="750"/>
        <end position="775"/>
    </location>
</feature>
<feature type="compositionally biased region" description="Polar residues" evidence="1">
    <location>
        <begin position="664"/>
        <end position="682"/>
    </location>
</feature>
<evidence type="ECO:0000313" key="3">
    <source>
        <dbReference type="Proteomes" id="UP000076154"/>
    </source>
</evidence>